<dbReference type="PANTHER" id="PTHR21236:SF7">
    <property type="entry name" value="PROTEIN YIPF4"/>
    <property type="match status" value="1"/>
</dbReference>
<dbReference type="GO" id="GO:0005802">
    <property type="term" value="C:trans-Golgi network"/>
    <property type="evidence" value="ECO:0007669"/>
    <property type="project" value="TreeGrafter"/>
</dbReference>
<keyword evidence="3 9" id="KW-0812">Transmembrane</keyword>
<feature type="transmembrane region" description="Helical" evidence="9">
    <location>
        <begin position="235"/>
        <end position="254"/>
    </location>
</feature>
<dbReference type="Pfam" id="PF04893">
    <property type="entry name" value="Yip1"/>
    <property type="match status" value="1"/>
</dbReference>
<dbReference type="EMBL" id="KQ418590">
    <property type="protein sequence ID" value="KOF86609.1"/>
    <property type="molecule type" value="Genomic_DNA"/>
</dbReference>
<keyword evidence="6 9" id="KW-0472">Membrane</keyword>
<feature type="transmembrane region" description="Helical" evidence="9">
    <location>
        <begin position="263"/>
        <end position="281"/>
    </location>
</feature>
<keyword evidence="5" id="KW-0333">Golgi apparatus</keyword>
<comment type="function">
    <text evidence="8">Involved in the maintenance of the Golgi structure.</text>
</comment>
<dbReference type="InterPro" id="IPR006977">
    <property type="entry name" value="Yip1_dom"/>
</dbReference>
<dbReference type="OrthoDB" id="411251at2759"/>
<evidence type="ECO:0000256" key="7">
    <source>
        <dbReference type="ARBA" id="ARBA00024188"/>
    </source>
</evidence>
<dbReference type="AlphaFoldDB" id="A0A0L8HC13"/>
<dbReference type="OMA" id="STHVTCE"/>
<accession>A0A0L8HC13</accession>
<feature type="transmembrane region" description="Helical" evidence="9">
    <location>
        <begin position="153"/>
        <end position="170"/>
    </location>
</feature>
<dbReference type="GO" id="GO:0006888">
    <property type="term" value="P:endoplasmic reticulum to Golgi vesicle-mediated transport"/>
    <property type="evidence" value="ECO:0007669"/>
    <property type="project" value="InterPro"/>
</dbReference>
<evidence type="ECO:0000313" key="11">
    <source>
        <dbReference type="EMBL" id="KOF86609.1"/>
    </source>
</evidence>
<evidence type="ECO:0000256" key="8">
    <source>
        <dbReference type="ARBA" id="ARBA00037720"/>
    </source>
</evidence>
<feature type="transmembrane region" description="Helical" evidence="9">
    <location>
        <begin position="208"/>
        <end position="229"/>
    </location>
</feature>
<evidence type="ECO:0000256" key="9">
    <source>
        <dbReference type="RuleBase" id="RU361264"/>
    </source>
</evidence>
<evidence type="ECO:0000256" key="3">
    <source>
        <dbReference type="ARBA" id="ARBA00022692"/>
    </source>
</evidence>
<organism evidence="11">
    <name type="scientific">Octopus bimaculoides</name>
    <name type="common">California two-spotted octopus</name>
    <dbReference type="NCBI Taxonomy" id="37653"/>
    <lineage>
        <taxon>Eukaryota</taxon>
        <taxon>Metazoa</taxon>
        <taxon>Spiralia</taxon>
        <taxon>Lophotrochozoa</taxon>
        <taxon>Mollusca</taxon>
        <taxon>Cephalopoda</taxon>
        <taxon>Coleoidea</taxon>
        <taxon>Octopodiformes</taxon>
        <taxon>Octopoda</taxon>
        <taxon>Incirrata</taxon>
        <taxon>Octopodidae</taxon>
        <taxon>Octopus</taxon>
    </lineage>
</organism>
<reference evidence="11" key="1">
    <citation type="submission" date="2015-07" db="EMBL/GenBank/DDBJ databases">
        <title>MeaNS - Measles Nucleotide Surveillance Program.</title>
        <authorList>
            <person name="Tran T."/>
            <person name="Druce J."/>
        </authorList>
    </citation>
    <scope>NUCLEOTIDE SEQUENCE</scope>
    <source>
        <strain evidence="11">UCB-OBI-ISO-001</strain>
        <tissue evidence="11">Gonad</tissue>
    </source>
</reference>
<dbReference type="PANTHER" id="PTHR21236">
    <property type="entry name" value="GOLGI MEMBRANE PROTEIN YIP1"/>
    <property type="match status" value="1"/>
</dbReference>
<evidence type="ECO:0000256" key="5">
    <source>
        <dbReference type="ARBA" id="ARBA00023034"/>
    </source>
</evidence>
<evidence type="ECO:0000259" key="10">
    <source>
        <dbReference type="Pfam" id="PF04893"/>
    </source>
</evidence>
<dbReference type="STRING" id="37653.A0A0L8HC13"/>
<evidence type="ECO:0000256" key="4">
    <source>
        <dbReference type="ARBA" id="ARBA00022989"/>
    </source>
</evidence>
<dbReference type="GO" id="GO:0048280">
    <property type="term" value="P:vesicle fusion with Golgi apparatus"/>
    <property type="evidence" value="ECO:0007669"/>
    <property type="project" value="TreeGrafter"/>
</dbReference>
<name>A0A0L8HC13_OCTBM</name>
<dbReference type="InterPro" id="IPR045231">
    <property type="entry name" value="Yip1/4-like"/>
</dbReference>
<keyword evidence="4 9" id="KW-1133">Transmembrane helix</keyword>
<evidence type="ECO:0000256" key="1">
    <source>
        <dbReference type="ARBA" id="ARBA00004653"/>
    </source>
</evidence>
<evidence type="ECO:0000256" key="2">
    <source>
        <dbReference type="ARBA" id="ARBA00010596"/>
    </source>
</evidence>
<feature type="transmembrane region" description="Helical" evidence="9">
    <location>
        <begin position="176"/>
        <end position="196"/>
    </location>
</feature>
<feature type="domain" description="Yip1" evidence="10">
    <location>
        <begin position="142"/>
        <end position="278"/>
    </location>
</feature>
<comment type="subcellular location">
    <subcellularLocation>
        <location evidence="1 9">Golgi apparatus membrane</location>
        <topology evidence="1 9">Multi-pass membrane protein</topology>
    </subcellularLocation>
    <subcellularLocation>
        <location evidence="7">Golgi apparatus</location>
        <location evidence="7">cis-Golgi network membrane</location>
    </subcellularLocation>
</comment>
<sequence>MAELPTQSTSAGNSYSLDINQLEQNAKQMHESLLAKPPLDNSNKFHASNAEFQFVTTSNQSSLEGAIVGNEKETNNLPSPYGVRNRGIAGSLLENNGFQWLLEEDVDENAVQKPLLEELDIDIKDIYYKLRCVMFPLPQLGFNRKIVRDNPDFWGPLVVILLYSLVSLYGQFRVVSWIITIWVFGSLIVFTLARVLGGEVTYSQCLGVIGYSVLPLVIMASIMPVVHSLPLVSTVFKFIGVVWAAYSAGSLLCVQELQQKRPLLLYPIFLLYIYFFSLYTGA</sequence>
<gene>
    <name evidence="11" type="ORF">OCBIM_22018278mg</name>
</gene>
<dbReference type="GO" id="GO:0000139">
    <property type="term" value="C:Golgi membrane"/>
    <property type="evidence" value="ECO:0007669"/>
    <property type="project" value="UniProtKB-SubCell"/>
</dbReference>
<dbReference type="KEGG" id="obi:106871655"/>
<protein>
    <recommendedName>
        <fullName evidence="9">Protein YIPF</fullName>
    </recommendedName>
</protein>
<comment type="similarity">
    <text evidence="2 9">Belongs to the YIP1 family.</text>
</comment>
<proteinExistence type="inferred from homology"/>
<evidence type="ECO:0000256" key="6">
    <source>
        <dbReference type="ARBA" id="ARBA00023136"/>
    </source>
</evidence>